<dbReference type="EMBL" id="BMFJ01000001">
    <property type="protein sequence ID" value="GGE15402.1"/>
    <property type="molecule type" value="Genomic_DNA"/>
</dbReference>
<dbReference type="InterPro" id="IPR040079">
    <property type="entry name" value="Glutathione_S-Trfase"/>
</dbReference>
<reference evidence="7" key="1">
    <citation type="journal article" date="2019" name="Int. J. Syst. Evol. Microbiol.">
        <title>The Global Catalogue of Microorganisms (GCM) 10K type strain sequencing project: providing services to taxonomists for standard genome sequencing and annotation.</title>
        <authorList>
            <consortium name="The Broad Institute Genomics Platform"/>
            <consortium name="The Broad Institute Genome Sequencing Center for Infectious Disease"/>
            <person name="Wu L."/>
            <person name="Ma J."/>
        </authorList>
    </citation>
    <scope>NUCLEOTIDE SEQUENCE [LARGE SCALE GENOMIC DNA]</scope>
    <source>
        <strain evidence="7">CGMCC 1.12664</strain>
    </source>
</reference>
<dbReference type="SFLD" id="SFLDG00358">
    <property type="entry name" value="Main_(cytGST)"/>
    <property type="match status" value="1"/>
</dbReference>
<sequence>MTYQLVSYNLCPYVQRAIIVLSEKGVKHDRTYIDLANKPDWFTAISPLGKVPVLKVDGTALFESAVICEYLDEVTEDSLHPADPLEKARHRSWIEVGSATLSAIGGFYSAPEATFEEKRQALQGHLARLETALGDGPYFAGDRFHMVDAVWPTVFRYFETFERIGDFGLTEGMPKVAAYRRAVMARPAVRNAVLPSYAEELMTFCLRRQSHLGDLARTGAGAAA</sequence>
<dbReference type="GO" id="GO:0005737">
    <property type="term" value="C:cytoplasm"/>
    <property type="evidence" value="ECO:0007669"/>
    <property type="project" value="TreeGrafter"/>
</dbReference>
<dbReference type="SFLD" id="SFLDG01152">
    <property type="entry name" value="Main.3:_Omega-_and_Tau-like"/>
    <property type="match status" value="1"/>
</dbReference>
<dbReference type="InterPro" id="IPR045073">
    <property type="entry name" value="Omega/Tau-like"/>
</dbReference>
<dbReference type="Proteomes" id="UP000612855">
    <property type="component" value="Unassembled WGS sequence"/>
</dbReference>
<evidence type="ECO:0000256" key="1">
    <source>
        <dbReference type="ARBA" id="ARBA00012452"/>
    </source>
</evidence>
<dbReference type="SFLD" id="SFLDS00019">
    <property type="entry name" value="Glutathione_Transferase_(cytos"/>
    <property type="match status" value="1"/>
</dbReference>
<dbReference type="PANTHER" id="PTHR43968">
    <property type="match status" value="1"/>
</dbReference>
<evidence type="ECO:0000256" key="2">
    <source>
        <dbReference type="ARBA" id="ARBA00022679"/>
    </source>
</evidence>
<feature type="domain" description="GST N-terminal" evidence="4">
    <location>
        <begin position="1"/>
        <end position="79"/>
    </location>
</feature>
<evidence type="ECO:0000259" key="5">
    <source>
        <dbReference type="PROSITE" id="PS50405"/>
    </source>
</evidence>
<dbReference type="Gene3D" id="3.40.30.10">
    <property type="entry name" value="Glutaredoxin"/>
    <property type="match status" value="1"/>
</dbReference>
<protein>
    <recommendedName>
        <fullName evidence="1">glutathione transferase</fullName>
        <ecNumber evidence="1">2.5.1.18</ecNumber>
    </recommendedName>
</protein>
<accession>A0A917EAL5</accession>
<feature type="domain" description="GST C-terminal" evidence="5">
    <location>
        <begin position="83"/>
        <end position="212"/>
    </location>
</feature>
<dbReference type="CDD" id="cd00299">
    <property type="entry name" value="GST_C_family"/>
    <property type="match status" value="1"/>
</dbReference>
<dbReference type="SUPFAM" id="SSF47616">
    <property type="entry name" value="GST C-terminal domain-like"/>
    <property type="match status" value="1"/>
</dbReference>
<gene>
    <name evidence="6" type="ORF">GCM10011360_00260</name>
</gene>
<dbReference type="PROSITE" id="PS50404">
    <property type="entry name" value="GST_NTER"/>
    <property type="match status" value="1"/>
</dbReference>
<dbReference type="FunFam" id="3.40.30.10:FF:000123">
    <property type="entry name" value="Glutathione transferase o1"/>
    <property type="match status" value="1"/>
</dbReference>
<evidence type="ECO:0000256" key="3">
    <source>
        <dbReference type="ARBA" id="ARBA00047960"/>
    </source>
</evidence>
<dbReference type="Gene3D" id="1.20.1050.10">
    <property type="match status" value="1"/>
</dbReference>
<proteinExistence type="predicted"/>
<organism evidence="6 7">
    <name type="scientific">Primorskyibacter flagellatus</name>
    <dbReference type="NCBI Taxonomy" id="1387277"/>
    <lineage>
        <taxon>Bacteria</taxon>
        <taxon>Pseudomonadati</taxon>
        <taxon>Pseudomonadota</taxon>
        <taxon>Alphaproteobacteria</taxon>
        <taxon>Rhodobacterales</taxon>
        <taxon>Roseobacteraceae</taxon>
        <taxon>Primorskyibacter</taxon>
    </lineage>
</organism>
<dbReference type="Pfam" id="PF13409">
    <property type="entry name" value="GST_N_2"/>
    <property type="match status" value="1"/>
</dbReference>
<dbReference type="SUPFAM" id="SSF52833">
    <property type="entry name" value="Thioredoxin-like"/>
    <property type="match status" value="1"/>
</dbReference>
<evidence type="ECO:0000313" key="7">
    <source>
        <dbReference type="Proteomes" id="UP000612855"/>
    </source>
</evidence>
<keyword evidence="7" id="KW-1185">Reference proteome</keyword>
<dbReference type="GO" id="GO:0004364">
    <property type="term" value="F:glutathione transferase activity"/>
    <property type="evidence" value="ECO:0007669"/>
    <property type="project" value="UniProtKB-EC"/>
</dbReference>
<dbReference type="RefSeq" id="WP_188475617.1">
    <property type="nucleotide sequence ID" value="NZ_BMFJ01000001.1"/>
</dbReference>
<dbReference type="InterPro" id="IPR036282">
    <property type="entry name" value="Glutathione-S-Trfase_C_sf"/>
</dbReference>
<name>A0A917EAL5_9RHOB</name>
<dbReference type="InterPro" id="IPR004045">
    <property type="entry name" value="Glutathione_S-Trfase_N"/>
</dbReference>
<dbReference type="InterPro" id="IPR050983">
    <property type="entry name" value="GST_Omega/HSP26"/>
</dbReference>
<evidence type="ECO:0000259" key="4">
    <source>
        <dbReference type="PROSITE" id="PS50404"/>
    </source>
</evidence>
<dbReference type="InterPro" id="IPR036249">
    <property type="entry name" value="Thioredoxin-like_sf"/>
</dbReference>
<comment type="caution">
    <text evidence="6">The sequence shown here is derived from an EMBL/GenBank/DDBJ whole genome shotgun (WGS) entry which is preliminary data.</text>
</comment>
<dbReference type="Pfam" id="PF13410">
    <property type="entry name" value="GST_C_2"/>
    <property type="match status" value="1"/>
</dbReference>
<dbReference type="PANTHER" id="PTHR43968:SF6">
    <property type="entry name" value="GLUTATHIONE S-TRANSFERASE OMEGA"/>
    <property type="match status" value="1"/>
</dbReference>
<dbReference type="EC" id="2.5.1.18" evidence="1"/>
<evidence type="ECO:0000313" key="6">
    <source>
        <dbReference type="EMBL" id="GGE15402.1"/>
    </source>
</evidence>
<dbReference type="InterPro" id="IPR010987">
    <property type="entry name" value="Glutathione-S-Trfase_C-like"/>
</dbReference>
<dbReference type="PROSITE" id="PS50405">
    <property type="entry name" value="GST_CTER"/>
    <property type="match status" value="1"/>
</dbReference>
<dbReference type="AlphaFoldDB" id="A0A917EAL5"/>
<comment type="catalytic activity">
    <reaction evidence="3">
        <text>RX + glutathione = an S-substituted glutathione + a halide anion + H(+)</text>
        <dbReference type="Rhea" id="RHEA:16437"/>
        <dbReference type="ChEBI" id="CHEBI:15378"/>
        <dbReference type="ChEBI" id="CHEBI:16042"/>
        <dbReference type="ChEBI" id="CHEBI:17792"/>
        <dbReference type="ChEBI" id="CHEBI:57925"/>
        <dbReference type="ChEBI" id="CHEBI:90779"/>
        <dbReference type="EC" id="2.5.1.18"/>
    </reaction>
</comment>
<keyword evidence="2" id="KW-0808">Transferase</keyword>